<gene>
    <name evidence="1" type="ORF">NCTC13071_01255</name>
</gene>
<dbReference type="AlphaFoldDB" id="A0A3S4ULJ9"/>
<proteinExistence type="predicted"/>
<sequence>MCRNILLLIMLTSVFPIRALSQEEITKNDSLYTDFSDMSENNLNIQVKGFLDTYHAVRASGKGDWMSSRTRLRGEVSLEKENVGLFLSMNAIYNGILKDRTGLNLREAYLTYNAGDFNLRAGRQIIIWGNADALRVTDQISPMDYTEFLAQDYDDIRTPVNAFRVKYIHSIFSIEAICVPVSEFFLLSTDKHNPWAIQLSSKSPYSIDLESQKPSKRIGNMEFGGRVSFNLSGVDFAFCALHTWNKTPALSYSLSEKYTLSVVGNYRRMTMLGGDLSIPVGNFVLRGEAATFLNEAQNAQFGQKVKERNSLNGLVGVDWFLGNDWNLSIQYAHKYISGNLSGLAVLKNTGLATARISKELFRNTLSLSSFAYINVTHGGIFNRFAAQYSINDQISITGGFDYFHADGGMFDMYKKNSEIWMKMKYSF</sequence>
<dbReference type="InterPro" id="IPR038636">
    <property type="entry name" value="Wzi_sf"/>
</dbReference>
<dbReference type="KEGG" id="poc:NCTC13071_01255"/>
<accession>A0A3S4ULJ9</accession>
<protein>
    <recommendedName>
        <fullName evidence="3">DUF1302 domain-containing protein</fullName>
    </recommendedName>
</protein>
<reference evidence="1 2" key="1">
    <citation type="submission" date="2018-12" db="EMBL/GenBank/DDBJ databases">
        <authorList>
            <consortium name="Pathogen Informatics"/>
        </authorList>
    </citation>
    <scope>NUCLEOTIDE SEQUENCE [LARGE SCALE GENOMIC DNA]</scope>
    <source>
        <strain evidence="1 2">NCTC13071</strain>
    </source>
</reference>
<dbReference type="Pfam" id="PF06980">
    <property type="entry name" value="DUF1302"/>
    <property type="match status" value="1"/>
</dbReference>
<dbReference type="Proteomes" id="UP000274578">
    <property type="component" value="Chromosome 1"/>
</dbReference>
<dbReference type="Gene3D" id="2.40.160.130">
    <property type="entry name" value="Capsule assembly protein Wzi"/>
    <property type="match status" value="1"/>
</dbReference>
<dbReference type="InterPro" id="IPR010727">
    <property type="entry name" value="DUF1302"/>
</dbReference>
<evidence type="ECO:0008006" key="3">
    <source>
        <dbReference type="Google" id="ProtNLM"/>
    </source>
</evidence>
<dbReference type="GeneID" id="85012101"/>
<evidence type="ECO:0000313" key="2">
    <source>
        <dbReference type="Proteomes" id="UP000274578"/>
    </source>
</evidence>
<name>A0A3S4ULJ9_9BACT</name>
<dbReference type="EMBL" id="LR134384">
    <property type="protein sequence ID" value="VEH15257.1"/>
    <property type="molecule type" value="Genomic_DNA"/>
</dbReference>
<evidence type="ECO:0000313" key="1">
    <source>
        <dbReference type="EMBL" id="VEH15257.1"/>
    </source>
</evidence>
<dbReference type="RefSeq" id="WP_025879486.1">
    <property type="nucleotide sequence ID" value="NZ_LR134384.1"/>
</dbReference>
<organism evidence="1 2">
    <name type="scientific">Segatella oris</name>
    <dbReference type="NCBI Taxonomy" id="28135"/>
    <lineage>
        <taxon>Bacteria</taxon>
        <taxon>Pseudomonadati</taxon>
        <taxon>Bacteroidota</taxon>
        <taxon>Bacteroidia</taxon>
        <taxon>Bacteroidales</taxon>
        <taxon>Prevotellaceae</taxon>
        <taxon>Segatella</taxon>
    </lineage>
</organism>
<dbReference type="SUPFAM" id="SSF56935">
    <property type="entry name" value="Porins"/>
    <property type="match status" value="1"/>
</dbReference>